<evidence type="ECO:0000313" key="1">
    <source>
        <dbReference type="EMBL" id="KNG84685.1"/>
    </source>
</evidence>
<sequence length="118" mass="13805">MMRGEFMDILIAEEQRLSSTSTSNHESPQLSDIMEESWKMGTLWYALALASPTGLFTVFYKQIQPIFLENCPEHDTFQQIMPWYWAQDWVKVAASKLSNRKEYDIRLQQAFEGDTMAK</sequence>
<evidence type="ECO:0000313" key="2">
    <source>
        <dbReference type="Proteomes" id="UP000037505"/>
    </source>
</evidence>
<comment type="caution">
    <text evidence="1">The sequence shown here is derived from an EMBL/GenBank/DDBJ whole genome shotgun (WGS) entry which is preliminary data.</text>
</comment>
<dbReference type="EMBL" id="JNOM01000194">
    <property type="protein sequence ID" value="KNG84685.1"/>
    <property type="molecule type" value="Genomic_DNA"/>
</dbReference>
<dbReference type="GeneID" id="26808795"/>
<protein>
    <submittedName>
        <fullName evidence="1">Uncharacterized protein</fullName>
    </submittedName>
</protein>
<keyword evidence="2" id="KW-1185">Reference proteome</keyword>
<dbReference type="STRING" id="1509407.A0A0L1IZ50"/>
<reference evidence="1 2" key="1">
    <citation type="submission" date="2014-06" db="EMBL/GenBank/DDBJ databases">
        <title>The Genome of the Aflatoxigenic Filamentous Fungus Aspergillus nomius.</title>
        <authorList>
            <person name="Moore M.G."/>
            <person name="Shannon B.M."/>
            <person name="Brian M.M."/>
        </authorList>
    </citation>
    <scope>NUCLEOTIDE SEQUENCE [LARGE SCALE GENOMIC DNA]</scope>
    <source>
        <strain evidence="1 2">NRRL 13137</strain>
    </source>
</reference>
<gene>
    <name evidence="1" type="ORF">ANOM_006991</name>
</gene>
<accession>A0A0L1IZ50</accession>
<proteinExistence type="predicted"/>
<name>A0A0L1IZ50_ASPN3</name>
<dbReference type="Proteomes" id="UP000037505">
    <property type="component" value="Unassembled WGS sequence"/>
</dbReference>
<dbReference type="RefSeq" id="XP_015405608.1">
    <property type="nucleotide sequence ID" value="XM_015552247.1"/>
</dbReference>
<dbReference type="AlphaFoldDB" id="A0A0L1IZ50"/>
<organism evidence="1 2">
    <name type="scientific">Aspergillus nomiae NRRL (strain ATCC 15546 / NRRL 13137 / CBS 260.88 / M93)</name>
    <dbReference type="NCBI Taxonomy" id="1509407"/>
    <lineage>
        <taxon>Eukaryota</taxon>
        <taxon>Fungi</taxon>
        <taxon>Dikarya</taxon>
        <taxon>Ascomycota</taxon>
        <taxon>Pezizomycotina</taxon>
        <taxon>Eurotiomycetes</taxon>
        <taxon>Eurotiomycetidae</taxon>
        <taxon>Eurotiales</taxon>
        <taxon>Aspergillaceae</taxon>
        <taxon>Aspergillus</taxon>
        <taxon>Aspergillus subgen. Circumdati</taxon>
    </lineage>
</organism>